<dbReference type="Gramene" id="AET2Gv20902000.1">
    <property type="protein sequence ID" value="AET2Gv20902000.1"/>
    <property type="gene ID" value="AET2Gv20902000"/>
</dbReference>
<evidence type="ECO:0000256" key="6">
    <source>
        <dbReference type="ARBA" id="ARBA00023136"/>
    </source>
</evidence>
<reference evidence="10" key="3">
    <citation type="journal article" date="2017" name="Nature">
        <title>Genome sequence of the progenitor of the wheat D genome Aegilops tauschii.</title>
        <authorList>
            <person name="Luo M.C."/>
            <person name="Gu Y.Q."/>
            <person name="Puiu D."/>
            <person name="Wang H."/>
            <person name="Twardziok S.O."/>
            <person name="Deal K.R."/>
            <person name="Huo N."/>
            <person name="Zhu T."/>
            <person name="Wang L."/>
            <person name="Wang Y."/>
            <person name="McGuire P.E."/>
            <person name="Liu S."/>
            <person name="Long H."/>
            <person name="Ramasamy R.K."/>
            <person name="Rodriguez J.C."/>
            <person name="Van S.L."/>
            <person name="Yuan L."/>
            <person name="Wang Z."/>
            <person name="Xia Z."/>
            <person name="Xiao L."/>
            <person name="Anderson O.D."/>
            <person name="Ouyang S."/>
            <person name="Liang Y."/>
            <person name="Zimin A.V."/>
            <person name="Pertea G."/>
            <person name="Qi P."/>
            <person name="Bennetzen J.L."/>
            <person name="Dai X."/>
            <person name="Dawson M.W."/>
            <person name="Muller H.G."/>
            <person name="Kugler K."/>
            <person name="Rivarola-Duarte L."/>
            <person name="Spannagl M."/>
            <person name="Mayer K.F.X."/>
            <person name="Lu F.H."/>
            <person name="Bevan M.W."/>
            <person name="Leroy P."/>
            <person name="Li P."/>
            <person name="You F.M."/>
            <person name="Sun Q."/>
            <person name="Liu Z."/>
            <person name="Lyons E."/>
            <person name="Wicker T."/>
            <person name="Salzberg S.L."/>
            <person name="Devos K.M."/>
            <person name="Dvorak J."/>
        </authorList>
    </citation>
    <scope>NUCLEOTIDE SEQUENCE [LARGE SCALE GENOMIC DNA]</scope>
    <source>
        <strain evidence="10">cv. AL8/78</strain>
    </source>
</reference>
<evidence type="ECO:0000256" key="3">
    <source>
        <dbReference type="ARBA" id="ARBA00022679"/>
    </source>
</evidence>
<keyword evidence="6 8" id="KW-0472">Membrane</keyword>
<keyword evidence="4 8" id="KW-0812">Transmembrane</keyword>
<dbReference type="EC" id="2.3.1.225" evidence="8"/>
<comment type="domain">
    <text evidence="8">The DHHC domain is required for palmitoyltransferase activity.</text>
</comment>
<dbReference type="GO" id="GO:0006612">
    <property type="term" value="P:protein targeting to membrane"/>
    <property type="evidence" value="ECO:0007669"/>
    <property type="project" value="TreeGrafter"/>
</dbReference>
<dbReference type="InterPro" id="IPR001594">
    <property type="entry name" value="Palmitoyltrfase_DHHC"/>
</dbReference>
<dbReference type="GO" id="GO:0005794">
    <property type="term" value="C:Golgi apparatus"/>
    <property type="evidence" value="ECO:0007669"/>
    <property type="project" value="TreeGrafter"/>
</dbReference>
<evidence type="ECO:0000259" key="9">
    <source>
        <dbReference type="Pfam" id="PF01529"/>
    </source>
</evidence>
<evidence type="ECO:0000256" key="7">
    <source>
        <dbReference type="ARBA" id="ARBA00023315"/>
    </source>
</evidence>
<keyword evidence="11" id="KW-1185">Reference proteome</keyword>
<reference evidence="10" key="5">
    <citation type="journal article" date="2021" name="G3 (Bethesda)">
        <title>Aegilops tauschii genome assembly Aet v5.0 features greater sequence contiguity and improved annotation.</title>
        <authorList>
            <person name="Wang L."/>
            <person name="Zhu T."/>
            <person name="Rodriguez J.C."/>
            <person name="Deal K.R."/>
            <person name="Dubcovsky J."/>
            <person name="McGuire P.E."/>
            <person name="Lux T."/>
            <person name="Spannagl M."/>
            <person name="Mayer K.F.X."/>
            <person name="Baldrich P."/>
            <person name="Meyers B.C."/>
            <person name="Huo N."/>
            <person name="Gu Y.Q."/>
            <person name="Zhou H."/>
            <person name="Devos K.M."/>
            <person name="Bennetzen J.L."/>
            <person name="Unver T."/>
            <person name="Budak H."/>
            <person name="Gulick P.J."/>
            <person name="Galiba G."/>
            <person name="Kalapos B."/>
            <person name="Nelson D.R."/>
            <person name="Li P."/>
            <person name="You F.M."/>
            <person name="Luo M.C."/>
            <person name="Dvorak J."/>
        </authorList>
    </citation>
    <scope>NUCLEOTIDE SEQUENCE [LARGE SCALE GENOMIC DNA]</scope>
    <source>
        <strain evidence="10">cv. AL8/78</strain>
    </source>
</reference>
<proteinExistence type="inferred from homology"/>
<feature type="domain" description="Palmitoyltransferase DHHC" evidence="9">
    <location>
        <begin position="191"/>
        <end position="310"/>
    </location>
</feature>
<name>A0A453CMY0_AEGTS</name>
<accession>A0A453CMY0</accession>
<dbReference type="PANTHER" id="PTHR22883">
    <property type="entry name" value="ZINC FINGER DHHC DOMAIN CONTAINING PROTEIN"/>
    <property type="match status" value="1"/>
</dbReference>
<dbReference type="InterPro" id="IPR039859">
    <property type="entry name" value="PFA4/ZDH16/20/ERF2-like"/>
</dbReference>
<comment type="subcellular location">
    <subcellularLocation>
        <location evidence="1">Membrane</location>
        <topology evidence="1">Multi-pass membrane protein</topology>
    </subcellularLocation>
</comment>
<dbReference type="GO" id="GO:0016020">
    <property type="term" value="C:membrane"/>
    <property type="evidence" value="ECO:0007669"/>
    <property type="project" value="UniProtKB-SubCell"/>
</dbReference>
<protein>
    <recommendedName>
        <fullName evidence="8">S-acyltransferase</fullName>
        <ecNumber evidence="8">2.3.1.225</ecNumber>
    </recommendedName>
    <alternativeName>
        <fullName evidence="8">Palmitoyltransferase</fullName>
    </alternativeName>
</protein>
<keyword evidence="5 8" id="KW-1133">Transmembrane helix</keyword>
<dbReference type="PANTHER" id="PTHR22883:SF297">
    <property type="entry name" value="S-ACYLTRANSFERASE"/>
    <property type="match status" value="1"/>
</dbReference>
<evidence type="ECO:0000313" key="11">
    <source>
        <dbReference type="Proteomes" id="UP000015105"/>
    </source>
</evidence>
<dbReference type="STRING" id="200361.A0A453CMY0"/>
<dbReference type="AlphaFoldDB" id="A0A453CMY0"/>
<keyword evidence="7 8" id="KW-0012">Acyltransferase</keyword>
<reference evidence="11" key="2">
    <citation type="journal article" date="2017" name="Nat. Plants">
        <title>The Aegilops tauschii genome reveals multiple impacts of transposons.</title>
        <authorList>
            <person name="Zhao G."/>
            <person name="Zou C."/>
            <person name="Li K."/>
            <person name="Wang K."/>
            <person name="Li T."/>
            <person name="Gao L."/>
            <person name="Zhang X."/>
            <person name="Wang H."/>
            <person name="Yang Z."/>
            <person name="Liu X."/>
            <person name="Jiang W."/>
            <person name="Mao L."/>
            <person name="Kong X."/>
            <person name="Jiao Y."/>
            <person name="Jia J."/>
        </authorList>
    </citation>
    <scope>NUCLEOTIDE SEQUENCE [LARGE SCALE GENOMIC DNA]</scope>
    <source>
        <strain evidence="11">cv. AL8/78</strain>
    </source>
</reference>
<dbReference type="PROSITE" id="PS50216">
    <property type="entry name" value="DHHC"/>
    <property type="match status" value="1"/>
</dbReference>
<dbReference type="GO" id="GO:0005783">
    <property type="term" value="C:endoplasmic reticulum"/>
    <property type="evidence" value="ECO:0007669"/>
    <property type="project" value="TreeGrafter"/>
</dbReference>
<dbReference type="GO" id="GO:0019706">
    <property type="term" value="F:protein-cysteine S-palmitoyltransferase activity"/>
    <property type="evidence" value="ECO:0007669"/>
    <property type="project" value="UniProtKB-EC"/>
</dbReference>
<dbReference type="Pfam" id="PF01529">
    <property type="entry name" value="DHHC"/>
    <property type="match status" value="1"/>
</dbReference>
<comment type="catalytic activity">
    <reaction evidence="8">
        <text>L-cysteinyl-[protein] + hexadecanoyl-CoA = S-hexadecanoyl-L-cysteinyl-[protein] + CoA</text>
        <dbReference type="Rhea" id="RHEA:36683"/>
        <dbReference type="Rhea" id="RHEA-COMP:10131"/>
        <dbReference type="Rhea" id="RHEA-COMP:11032"/>
        <dbReference type="ChEBI" id="CHEBI:29950"/>
        <dbReference type="ChEBI" id="CHEBI:57287"/>
        <dbReference type="ChEBI" id="CHEBI:57379"/>
        <dbReference type="ChEBI" id="CHEBI:74151"/>
        <dbReference type="EC" id="2.3.1.225"/>
    </reaction>
</comment>
<comment type="similarity">
    <text evidence="2 8">Belongs to the DHHC palmitoyltransferase family.</text>
</comment>
<dbReference type="EnsemblPlants" id="AET2Gv20902000.1">
    <property type="protein sequence ID" value="AET2Gv20902000.1"/>
    <property type="gene ID" value="AET2Gv20902000"/>
</dbReference>
<sequence length="375" mass="42226">HVGAAARMPCCGESDPPHEAIRVLSQPQRHGSHGSSIGSIWGFRPGSECLTGAGDLSAGRKPWRCVRLIVMLLHALFIGAVFLLDPALRSQIRQDQWYMCLYGGLVLFTLAQYLYTANSSPGYVADMLKAGSAMHATFINTTTISKQVCSKNGSLNYFMSRSKIEQHNPQSATPSSLLQMMDLYPPGSSSRDLTCSYCHLIQPPRTKHCHDCDKCILQFDHHCTWLGTCIGIRNHCRFWWYIFGQASLVIWTVALYIQFLHVDMNGSWLKGLTGLTLLLPLIVILIVLLILLMLHTYLALTNQTTYEIARRKRISYLRGVPRKVHPFSKGICRNLYDLCLSRQKGYVLEAVPPLDELEARARPYTCRDVICCRCC</sequence>
<feature type="transmembrane region" description="Helical" evidence="8">
    <location>
        <begin position="65"/>
        <end position="84"/>
    </location>
</feature>
<evidence type="ECO:0000313" key="10">
    <source>
        <dbReference type="EnsemblPlants" id="AET2Gv20902000.1"/>
    </source>
</evidence>
<evidence type="ECO:0000256" key="2">
    <source>
        <dbReference type="ARBA" id="ARBA00008574"/>
    </source>
</evidence>
<dbReference type="Proteomes" id="UP000015105">
    <property type="component" value="Chromosome 2D"/>
</dbReference>
<feature type="transmembrane region" description="Helical" evidence="8">
    <location>
        <begin position="238"/>
        <end position="257"/>
    </location>
</feature>
<evidence type="ECO:0000256" key="4">
    <source>
        <dbReference type="ARBA" id="ARBA00022692"/>
    </source>
</evidence>
<feature type="transmembrane region" description="Helical" evidence="8">
    <location>
        <begin position="277"/>
        <end position="300"/>
    </location>
</feature>
<evidence type="ECO:0000256" key="8">
    <source>
        <dbReference type="RuleBase" id="RU079119"/>
    </source>
</evidence>
<feature type="transmembrane region" description="Helical" evidence="8">
    <location>
        <begin position="96"/>
        <end position="115"/>
    </location>
</feature>
<evidence type="ECO:0000256" key="1">
    <source>
        <dbReference type="ARBA" id="ARBA00004141"/>
    </source>
</evidence>
<keyword evidence="3 8" id="KW-0808">Transferase</keyword>
<evidence type="ECO:0000256" key="5">
    <source>
        <dbReference type="ARBA" id="ARBA00022989"/>
    </source>
</evidence>
<reference evidence="11" key="1">
    <citation type="journal article" date="2014" name="Science">
        <title>Ancient hybridizations among the ancestral genomes of bread wheat.</title>
        <authorList>
            <consortium name="International Wheat Genome Sequencing Consortium,"/>
            <person name="Marcussen T."/>
            <person name="Sandve S.R."/>
            <person name="Heier L."/>
            <person name="Spannagl M."/>
            <person name="Pfeifer M."/>
            <person name="Jakobsen K.S."/>
            <person name="Wulff B.B."/>
            <person name="Steuernagel B."/>
            <person name="Mayer K.F."/>
            <person name="Olsen O.A."/>
        </authorList>
    </citation>
    <scope>NUCLEOTIDE SEQUENCE [LARGE SCALE GENOMIC DNA]</scope>
    <source>
        <strain evidence="11">cv. AL8/78</strain>
    </source>
</reference>
<organism evidence="10 11">
    <name type="scientific">Aegilops tauschii subsp. strangulata</name>
    <name type="common">Goatgrass</name>
    <dbReference type="NCBI Taxonomy" id="200361"/>
    <lineage>
        <taxon>Eukaryota</taxon>
        <taxon>Viridiplantae</taxon>
        <taxon>Streptophyta</taxon>
        <taxon>Embryophyta</taxon>
        <taxon>Tracheophyta</taxon>
        <taxon>Spermatophyta</taxon>
        <taxon>Magnoliopsida</taxon>
        <taxon>Liliopsida</taxon>
        <taxon>Poales</taxon>
        <taxon>Poaceae</taxon>
        <taxon>BOP clade</taxon>
        <taxon>Pooideae</taxon>
        <taxon>Triticodae</taxon>
        <taxon>Triticeae</taxon>
        <taxon>Triticinae</taxon>
        <taxon>Aegilops</taxon>
    </lineage>
</organism>
<reference evidence="10" key="4">
    <citation type="submission" date="2019-03" db="UniProtKB">
        <authorList>
            <consortium name="EnsemblPlants"/>
        </authorList>
    </citation>
    <scope>IDENTIFICATION</scope>
</reference>